<sequence length="204" mass="21964">MCDSSSWFRAARWHVIAGFVLVTFTSLAGAVNRAQAVPPDGYVLQRANVTFDVDVSHAPLKMRFGRVDAQLEATPAGIESGQVTVTIDAASVETRPRFLSSIVRGSGMLDVARYPEIRFVSTRFVRNGEGGGWLYGDLTMHGVMRPVSFQVTESNVAGSAPRAGLLAFSATGEVSRREFGVSAWFPAVSDAVHVNIEVEFAQGP</sequence>
<dbReference type="RefSeq" id="WP_223994542.1">
    <property type="nucleotide sequence ID" value="NZ_CAJZAG010000013.1"/>
</dbReference>
<dbReference type="Proteomes" id="UP000706525">
    <property type="component" value="Unassembled WGS sequence"/>
</dbReference>
<dbReference type="InterPro" id="IPR007372">
    <property type="entry name" value="Lipid/polyisoprenoid-bd_YceI"/>
</dbReference>
<gene>
    <name evidence="2" type="primary">yceI_4</name>
    <name evidence="2" type="ORF">LMG32289_05769</name>
</gene>
<accession>A0ABN7ZFY5</accession>
<dbReference type="Pfam" id="PF04264">
    <property type="entry name" value="YceI"/>
    <property type="match status" value="1"/>
</dbReference>
<feature type="domain" description="Lipid/polyisoprenoid-binding YceI-like" evidence="1">
    <location>
        <begin position="41"/>
        <end position="201"/>
    </location>
</feature>
<dbReference type="SMART" id="SM00867">
    <property type="entry name" value="YceI"/>
    <property type="match status" value="1"/>
</dbReference>
<dbReference type="EMBL" id="CAJZAG010000013">
    <property type="protein sequence ID" value="CAG9184873.1"/>
    <property type="molecule type" value="Genomic_DNA"/>
</dbReference>
<dbReference type="Gene3D" id="2.40.128.110">
    <property type="entry name" value="Lipid/polyisoprenoid-binding, YceI-like"/>
    <property type="match status" value="1"/>
</dbReference>
<evidence type="ECO:0000259" key="1">
    <source>
        <dbReference type="SMART" id="SM00867"/>
    </source>
</evidence>
<dbReference type="PANTHER" id="PTHR34406">
    <property type="entry name" value="PROTEIN YCEI"/>
    <property type="match status" value="1"/>
</dbReference>
<dbReference type="PANTHER" id="PTHR34406:SF1">
    <property type="entry name" value="PROTEIN YCEI"/>
    <property type="match status" value="1"/>
</dbReference>
<proteinExistence type="predicted"/>
<dbReference type="SUPFAM" id="SSF101874">
    <property type="entry name" value="YceI-like"/>
    <property type="match status" value="1"/>
</dbReference>
<organism evidence="2 3">
    <name type="scientific">Cupriavidus pampae</name>
    <dbReference type="NCBI Taxonomy" id="659251"/>
    <lineage>
        <taxon>Bacteria</taxon>
        <taxon>Pseudomonadati</taxon>
        <taxon>Pseudomonadota</taxon>
        <taxon>Betaproteobacteria</taxon>
        <taxon>Burkholderiales</taxon>
        <taxon>Burkholderiaceae</taxon>
        <taxon>Cupriavidus</taxon>
    </lineage>
</organism>
<comment type="caution">
    <text evidence="2">The sequence shown here is derived from an EMBL/GenBank/DDBJ whole genome shotgun (WGS) entry which is preliminary data.</text>
</comment>
<protein>
    <submittedName>
        <fullName evidence="2">Protein YceI</fullName>
    </submittedName>
</protein>
<evidence type="ECO:0000313" key="3">
    <source>
        <dbReference type="Proteomes" id="UP000706525"/>
    </source>
</evidence>
<keyword evidence="3" id="KW-1185">Reference proteome</keyword>
<reference evidence="2 3" key="1">
    <citation type="submission" date="2021-08" db="EMBL/GenBank/DDBJ databases">
        <authorList>
            <person name="Peeters C."/>
        </authorList>
    </citation>
    <scope>NUCLEOTIDE SEQUENCE [LARGE SCALE GENOMIC DNA]</scope>
    <source>
        <strain evidence="2 3">LMG 32289</strain>
    </source>
</reference>
<name>A0ABN7ZFY5_9BURK</name>
<dbReference type="InterPro" id="IPR036761">
    <property type="entry name" value="TTHA0802/YceI-like_sf"/>
</dbReference>
<evidence type="ECO:0000313" key="2">
    <source>
        <dbReference type="EMBL" id="CAG9184873.1"/>
    </source>
</evidence>